<gene>
    <name evidence="1" type="ORF">F4820DRAFT_407157</name>
</gene>
<keyword evidence="2" id="KW-1185">Reference proteome</keyword>
<dbReference type="Proteomes" id="UP001497700">
    <property type="component" value="Unassembled WGS sequence"/>
</dbReference>
<evidence type="ECO:0000313" key="1">
    <source>
        <dbReference type="EMBL" id="KAI4869350.1"/>
    </source>
</evidence>
<organism evidence="1 2">
    <name type="scientific">Hypoxylon rubiginosum</name>
    <dbReference type="NCBI Taxonomy" id="110542"/>
    <lineage>
        <taxon>Eukaryota</taxon>
        <taxon>Fungi</taxon>
        <taxon>Dikarya</taxon>
        <taxon>Ascomycota</taxon>
        <taxon>Pezizomycotina</taxon>
        <taxon>Sordariomycetes</taxon>
        <taxon>Xylariomycetidae</taxon>
        <taxon>Xylariales</taxon>
        <taxon>Hypoxylaceae</taxon>
        <taxon>Hypoxylon</taxon>
    </lineage>
</organism>
<accession>A0ACB9ZC29</accession>
<protein>
    <submittedName>
        <fullName evidence="1">Uncharacterized protein</fullName>
    </submittedName>
</protein>
<evidence type="ECO:0000313" key="2">
    <source>
        <dbReference type="Proteomes" id="UP001497700"/>
    </source>
</evidence>
<proteinExistence type="predicted"/>
<name>A0ACB9ZC29_9PEZI</name>
<comment type="caution">
    <text evidence="1">The sequence shown here is derived from an EMBL/GenBank/DDBJ whole genome shotgun (WGS) entry which is preliminary data.</text>
</comment>
<reference evidence="1 2" key="1">
    <citation type="journal article" date="2022" name="New Phytol.">
        <title>Ecological generalism drives hyperdiversity of secondary metabolite gene clusters in xylarialean endophytes.</title>
        <authorList>
            <person name="Franco M.E.E."/>
            <person name="Wisecaver J.H."/>
            <person name="Arnold A.E."/>
            <person name="Ju Y.M."/>
            <person name="Slot J.C."/>
            <person name="Ahrendt S."/>
            <person name="Moore L.P."/>
            <person name="Eastman K.E."/>
            <person name="Scott K."/>
            <person name="Konkel Z."/>
            <person name="Mondo S.J."/>
            <person name="Kuo A."/>
            <person name="Hayes R.D."/>
            <person name="Haridas S."/>
            <person name="Andreopoulos B."/>
            <person name="Riley R."/>
            <person name="LaButti K."/>
            <person name="Pangilinan J."/>
            <person name="Lipzen A."/>
            <person name="Amirebrahimi M."/>
            <person name="Yan J."/>
            <person name="Adam C."/>
            <person name="Keymanesh K."/>
            <person name="Ng V."/>
            <person name="Louie K."/>
            <person name="Northen T."/>
            <person name="Drula E."/>
            <person name="Henrissat B."/>
            <person name="Hsieh H.M."/>
            <person name="Youens-Clark K."/>
            <person name="Lutzoni F."/>
            <person name="Miadlikowska J."/>
            <person name="Eastwood D.C."/>
            <person name="Hamelin R.C."/>
            <person name="Grigoriev I.V."/>
            <person name="U'Ren J.M."/>
        </authorList>
    </citation>
    <scope>NUCLEOTIDE SEQUENCE [LARGE SCALE GENOMIC DNA]</scope>
    <source>
        <strain evidence="1 2">CBS 119005</strain>
    </source>
</reference>
<dbReference type="EMBL" id="MU393431">
    <property type="protein sequence ID" value="KAI4869350.1"/>
    <property type="molecule type" value="Genomic_DNA"/>
</dbReference>
<sequence>MNTSNSTEPSPGSPNPQDQDGVVIDNREVQDITDLPNDLFLLVTSHLPPQDCVLCRRVSRAWLEAFGSADASWNFMRWHFSRSREMRTASGERLGEEEEEEEPLVARDWARVFAEVARRYYYIRSAKPRLIEKVDVVQEVAGSKGGGSSFRGVSPWSRWLQWNDNVAAFQHRDPTWCFDDGLLVYPEAASGRYVAYDLETRLRSAVPFDGSDKTVRRLRLTCGVLVVEWCEREPYHQLNDREMVHRHFATAFDVRRRRVQKPPPSSSSSPSSESESPRFTWDVAFRCEWKIHFLGLPLNSHDRFFSAHTATHYALYLWQPNRSPWGEEDPLEQLTVWDISSPSSYRPSLDPTGGVRKKLLAAGAEAGPPVVHRFSWRDLEFLGLRQRCTPCLREVLLDEHNVYVHEEEHRWLAGQHSSLSPPRHHLVRCTGVPFAGVGPRWFDQCCADGDVHMSFCPRAGSFARVSNSSGSGSSGGNSTNVPSGSSSGAGTTWPGRAPCWRHEEFPYLTVSDAVDTGAGVRVVARQCFMVEALSSFVLPKISVEEKEDSDEDGGGEGDEERDVEEEQQQSEVRFADDMWWELLAKGRIAGDERWVVGEDRDGRVTIVRF</sequence>